<keyword evidence="1" id="KW-0472">Membrane</keyword>
<organism evidence="2 3">
    <name type="scientific">Gracilibacillus marinus</name>
    <dbReference type="NCBI Taxonomy" id="630535"/>
    <lineage>
        <taxon>Bacteria</taxon>
        <taxon>Bacillati</taxon>
        <taxon>Bacillota</taxon>
        <taxon>Bacilli</taxon>
        <taxon>Bacillales</taxon>
        <taxon>Bacillaceae</taxon>
        <taxon>Gracilibacillus</taxon>
    </lineage>
</organism>
<reference evidence="3" key="1">
    <citation type="journal article" date="2019" name="Int. J. Syst. Evol. Microbiol.">
        <title>The Global Catalogue of Microorganisms (GCM) 10K type strain sequencing project: providing services to taxonomists for standard genome sequencing and annotation.</title>
        <authorList>
            <consortium name="The Broad Institute Genomics Platform"/>
            <consortium name="The Broad Institute Genome Sequencing Center for Infectious Disease"/>
            <person name="Wu L."/>
            <person name="Ma J."/>
        </authorList>
    </citation>
    <scope>NUCLEOTIDE SEQUENCE [LARGE SCALE GENOMIC DNA]</scope>
    <source>
        <strain evidence="3">KACC 14058</strain>
    </source>
</reference>
<evidence type="ECO:0000313" key="3">
    <source>
        <dbReference type="Proteomes" id="UP001595880"/>
    </source>
</evidence>
<dbReference type="Proteomes" id="UP001595880">
    <property type="component" value="Unassembled WGS sequence"/>
</dbReference>
<feature type="transmembrane region" description="Helical" evidence="1">
    <location>
        <begin position="12"/>
        <end position="42"/>
    </location>
</feature>
<dbReference type="InterPro" id="IPR006938">
    <property type="entry name" value="DUF624"/>
</dbReference>
<feature type="transmembrane region" description="Helical" evidence="1">
    <location>
        <begin position="103"/>
        <end position="128"/>
    </location>
</feature>
<protein>
    <submittedName>
        <fullName evidence="2">DUF624 domain-containing protein</fullName>
    </submittedName>
</protein>
<evidence type="ECO:0000313" key="2">
    <source>
        <dbReference type="EMBL" id="MFC4388805.1"/>
    </source>
</evidence>
<gene>
    <name evidence="2" type="ORF">ACFOZ1_13470</name>
</gene>
<dbReference type="Pfam" id="PF04854">
    <property type="entry name" value="DUF624"/>
    <property type="match status" value="1"/>
</dbReference>
<keyword evidence="3" id="KW-1185">Reference proteome</keyword>
<dbReference type="RefSeq" id="WP_390200092.1">
    <property type="nucleotide sequence ID" value="NZ_JBHSDV010000004.1"/>
</dbReference>
<keyword evidence="1" id="KW-0812">Transmembrane</keyword>
<keyword evidence="1" id="KW-1133">Transmembrane helix</keyword>
<evidence type="ECO:0000256" key="1">
    <source>
        <dbReference type="SAM" id="Phobius"/>
    </source>
</evidence>
<sequence length="210" mass="24581">MEEQSLLLKVLHIIASFIALQFVWFFFSLGIITIIPATLAMYTVILDWYRNGITIAFGESFLYSFKYYLKKYRYFMTYIVVSIILLSVSGYTNEFLTLVKIDFIFRNIVFFLLGLFVCTLIAIIPLTVSTHLKGVHLLQNGVVVTFRLLPQMIFLVCISIGFGIIVYLFPYTISLFFSIFAFIHIRIWQYAVKTLPTDFLDKCLLKYHYR</sequence>
<comment type="caution">
    <text evidence="2">The sequence shown here is derived from an EMBL/GenBank/DDBJ whole genome shotgun (WGS) entry which is preliminary data.</text>
</comment>
<name>A0ABV8VYW3_9BACI</name>
<proteinExistence type="predicted"/>
<feature type="transmembrane region" description="Helical" evidence="1">
    <location>
        <begin position="72"/>
        <end position="91"/>
    </location>
</feature>
<feature type="transmembrane region" description="Helical" evidence="1">
    <location>
        <begin position="148"/>
        <end position="169"/>
    </location>
</feature>
<accession>A0ABV8VYW3</accession>
<dbReference type="EMBL" id="JBHSDV010000004">
    <property type="protein sequence ID" value="MFC4388805.1"/>
    <property type="molecule type" value="Genomic_DNA"/>
</dbReference>